<organism evidence="4 5">
    <name type="scientific">Phototrophicus methaneseepsis</name>
    <dbReference type="NCBI Taxonomy" id="2710758"/>
    <lineage>
        <taxon>Bacteria</taxon>
        <taxon>Bacillati</taxon>
        <taxon>Chloroflexota</taxon>
        <taxon>Candidatus Thermofontia</taxon>
        <taxon>Phototrophicales</taxon>
        <taxon>Phototrophicaceae</taxon>
        <taxon>Phototrophicus</taxon>
    </lineage>
</organism>
<dbReference type="GO" id="GO:0000160">
    <property type="term" value="P:phosphorelay signal transduction system"/>
    <property type="evidence" value="ECO:0007669"/>
    <property type="project" value="InterPro"/>
</dbReference>
<dbReference type="KEGG" id="pmet:G4Y79_03850"/>
<evidence type="ECO:0000313" key="5">
    <source>
        <dbReference type="Proteomes" id="UP000594468"/>
    </source>
</evidence>
<dbReference type="InterPro" id="IPR001789">
    <property type="entry name" value="Sig_transdc_resp-reg_receiver"/>
</dbReference>
<dbReference type="Gene3D" id="3.30.450.30">
    <property type="entry name" value="Dynein light chain 2a, cytoplasmic"/>
    <property type="match status" value="1"/>
</dbReference>
<evidence type="ECO:0000313" key="4">
    <source>
        <dbReference type="EMBL" id="QPC83527.1"/>
    </source>
</evidence>
<feature type="region of interest" description="Disordered" evidence="2">
    <location>
        <begin position="294"/>
        <end position="316"/>
    </location>
</feature>
<keyword evidence="5" id="KW-1185">Reference proteome</keyword>
<dbReference type="Gene3D" id="3.40.50.2300">
    <property type="match status" value="1"/>
</dbReference>
<dbReference type="InterPro" id="IPR011006">
    <property type="entry name" value="CheY-like_superfamily"/>
</dbReference>
<evidence type="ECO:0000256" key="1">
    <source>
        <dbReference type="PROSITE-ProRule" id="PRU00169"/>
    </source>
</evidence>
<dbReference type="EMBL" id="CP062983">
    <property type="protein sequence ID" value="QPC83527.1"/>
    <property type="molecule type" value="Genomic_DNA"/>
</dbReference>
<sequence length="398" mass="43887">MAPLPRILTVDPSGSIAHQVRSAYDLLDHAVIQVDVPNGSAALEEIKRTQCDAVIAAWTSDERIPGWQLAAEIKQISQDTDVILLADYEDPELDDETIASSPFVYFRRPLEAEAFLHVLNAIATGEDVFEARIPAQVEAPRQMGLMMPDYGPVPRMNLNNAASVLDMLLADLNALAILLVARDGTVLLERGTIGEIDRHDLAEQLVPAVISNLNLRETVGGNIATLQFYDGQEFDLYVVSVGLHHFMCILFDGDKGARALGAVSRFGRRSAEDLIALIGAEAWLMIRPEMMRIEPEQPQQPRRSRRLPTPVEDMEDVPELAPSELRELTSETEVIQVEEKPQAEAINNLDLDTLFSVSLDGDVDLFDDFDALADLARDEGSKGTLTVEQARELGLIDN</sequence>
<proteinExistence type="predicted"/>
<accession>A0A7S8EAS0</accession>
<feature type="domain" description="Response regulatory" evidence="3">
    <location>
        <begin position="6"/>
        <end position="123"/>
    </location>
</feature>
<comment type="caution">
    <text evidence="1">Lacks conserved residue(s) required for the propagation of feature annotation.</text>
</comment>
<name>A0A7S8EAS0_9CHLR</name>
<dbReference type="RefSeq" id="WP_195171594.1">
    <property type="nucleotide sequence ID" value="NZ_CP062983.1"/>
</dbReference>
<evidence type="ECO:0000259" key="3">
    <source>
        <dbReference type="PROSITE" id="PS50110"/>
    </source>
</evidence>
<reference evidence="4 5" key="1">
    <citation type="submission" date="2020-02" db="EMBL/GenBank/DDBJ databases">
        <authorList>
            <person name="Zheng R.K."/>
            <person name="Sun C.M."/>
        </authorList>
    </citation>
    <scope>NUCLEOTIDE SEQUENCE [LARGE SCALE GENOMIC DNA]</scope>
    <source>
        <strain evidence="5">rifampicinis</strain>
    </source>
</reference>
<protein>
    <recommendedName>
        <fullName evidence="3">Response regulatory domain-containing protein</fullName>
    </recommendedName>
</protein>
<dbReference type="AlphaFoldDB" id="A0A7S8EAS0"/>
<dbReference type="SUPFAM" id="SSF52172">
    <property type="entry name" value="CheY-like"/>
    <property type="match status" value="1"/>
</dbReference>
<gene>
    <name evidence="4" type="ORF">G4Y79_03850</name>
</gene>
<dbReference type="PROSITE" id="PS50110">
    <property type="entry name" value="RESPONSE_REGULATORY"/>
    <property type="match status" value="1"/>
</dbReference>
<dbReference type="SUPFAM" id="SSF103196">
    <property type="entry name" value="Roadblock/LC7 domain"/>
    <property type="match status" value="1"/>
</dbReference>
<evidence type="ECO:0000256" key="2">
    <source>
        <dbReference type="SAM" id="MobiDB-lite"/>
    </source>
</evidence>
<dbReference type="Proteomes" id="UP000594468">
    <property type="component" value="Chromosome"/>
</dbReference>